<evidence type="ECO:0000313" key="1">
    <source>
        <dbReference type="EMBL" id="KAJ9095684.1"/>
    </source>
</evidence>
<dbReference type="Proteomes" id="UP001227268">
    <property type="component" value="Unassembled WGS sequence"/>
</dbReference>
<comment type="caution">
    <text evidence="1">The sequence shown here is derived from an EMBL/GenBank/DDBJ whole genome shotgun (WGS) entry which is preliminary data.</text>
</comment>
<dbReference type="EMBL" id="JASBWT010000021">
    <property type="protein sequence ID" value="KAJ9095684.1"/>
    <property type="molecule type" value="Genomic_DNA"/>
</dbReference>
<gene>
    <name evidence="1" type="ORF">QFC21_005556</name>
</gene>
<proteinExistence type="predicted"/>
<evidence type="ECO:0000313" key="2">
    <source>
        <dbReference type="Proteomes" id="UP001227268"/>
    </source>
</evidence>
<keyword evidence="2" id="KW-1185">Reference proteome</keyword>
<name>A0ACC2V9N1_9TREE</name>
<organism evidence="1 2">
    <name type="scientific">Naganishia friedmannii</name>
    <dbReference type="NCBI Taxonomy" id="89922"/>
    <lineage>
        <taxon>Eukaryota</taxon>
        <taxon>Fungi</taxon>
        <taxon>Dikarya</taxon>
        <taxon>Basidiomycota</taxon>
        <taxon>Agaricomycotina</taxon>
        <taxon>Tremellomycetes</taxon>
        <taxon>Filobasidiales</taxon>
        <taxon>Filobasidiaceae</taxon>
        <taxon>Naganishia</taxon>
    </lineage>
</organism>
<protein>
    <submittedName>
        <fullName evidence="1">Uncharacterized protein</fullName>
    </submittedName>
</protein>
<reference evidence="1" key="1">
    <citation type="submission" date="2023-04" db="EMBL/GenBank/DDBJ databases">
        <title>Draft Genome sequencing of Naganishia species isolated from polar environments using Oxford Nanopore Technology.</title>
        <authorList>
            <person name="Leo P."/>
            <person name="Venkateswaran K."/>
        </authorList>
    </citation>
    <scope>NUCLEOTIDE SEQUENCE</scope>
    <source>
        <strain evidence="1">MNA-CCFEE 5423</strain>
    </source>
</reference>
<accession>A0ACC2V9N1</accession>
<sequence>MTRTLRTRTFSNFDLKSAFDKMHQDGYRDDKGENGHGSHIENGRDCFGPANAYTATDSHNAFHLSPESELFGIPTQRHSTAGGRFSEGARDLFHRLHNLITSNTISRSVVDHHAISEKKDRDHAGYPPRRWRGMYKSIALLILAAFIFAHTYFDSLPESLSGNVSSEYSSMKSQFSHGSPWKSPPRKGGWDNRKQEHLFDDGMEKVASPTGRHESKNGLLKVNLSLPVSQHPIKQLIREAQTKWAAKNAKQSKTLKEAVEEYKRRHRGNPPPKGFDKWWKFVKTHDVPLVDEYDNIMRDIGIFAAFSPRELNNRLHESSKLLDTFTLSFHNGEVTTERTLGKIPAGEGNGRIKGQVDLLNDYGVASWLPDCRMSISLHDHPRVFIGYEHRSDLVSRAEEREFADSARELNPEDQGWRLACPYSSNARNLRNPKAALKPNGKHFVEDMSSQMNLCAHPYNLPIHGLTGRGTKHVDERLLPLFSFSKTALNADILIVPTEQWTDKVPVVPWNERTNNKLLWRGSNTGTHYSKTIPWRKSQRIRFVNETRPDSEAPIEYLSPPYHLPQEDTLAEAMILADKEDVNEKFFDIAFVGSPIQCDKQDGTCEEMEQALDFKKTKMSLQESLNYKYVLDMDGNAWSARFSRLLAGGSLVFKSTIMPEWWNDRSQAWVHYVPVQLDNSDLYDALVYFRGDNGDGKNGDDEAASQIAAAGRTWFETHWRREDMAAYM</sequence>